<dbReference type="GO" id="GO:0006559">
    <property type="term" value="P:L-phenylalanine catabolic process"/>
    <property type="evidence" value="ECO:0007669"/>
    <property type="project" value="TreeGrafter"/>
</dbReference>
<dbReference type="Gene3D" id="3.40.30.10">
    <property type="entry name" value="Glutaredoxin"/>
    <property type="match status" value="1"/>
</dbReference>
<proteinExistence type="predicted"/>
<keyword evidence="3" id="KW-1185">Reference proteome</keyword>
<evidence type="ECO:0000259" key="1">
    <source>
        <dbReference type="PROSITE" id="PS50404"/>
    </source>
</evidence>
<dbReference type="CDD" id="cd00570">
    <property type="entry name" value="GST_N_family"/>
    <property type="match status" value="1"/>
</dbReference>
<organism evidence="2 3">
    <name type="scientific">Rouxiella badensis</name>
    <dbReference type="NCBI Taxonomy" id="1646377"/>
    <lineage>
        <taxon>Bacteria</taxon>
        <taxon>Pseudomonadati</taxon>
        <taxon>Pseudomonadota</taxon>
        <taxon>Gammaproteobacteria</taxon>
        <taxon>Enterobacterales</taxon>
        <taxon>Yersiniaceae</taxon>
        <taxon>Rouxiella</taxon>
    </lineage>
</organism>
<dbReference type="AlphaFoldDB" id="A0A1X0WG21"/>
<dbReference type="STRING" id="1646377.BS640_09875"/>
<dbReference type="PROSITE" id="PS50404">
    <property type="entry name" value="GST_NTER"/>
    <property type="match status" value="1"/>
</dbReference>
<dbReference type="GO" id="GO:0016034">
    <property type="term" value="F:maleylacetoacetate isomerase activity"/>
    <property type="evidence" value="ECO:0007669"/>
    <property type="project" value="TreeGrafter"/>
</dbReference>
<dbReference type="EMBL" id="MRWE01000013">
    <property type="protein sequence ID" value="ORJ25719.1"/>
    <property type="molecule type" value="Genomic_DNA"/>
</dbReference>
<evidence type="ECO:0000313" key="2">
    <source>
        <dbReference type="EMBL" id="ORJ25719.1"/>
    </source>
</evidence>
<dbReference type="PANTHER" id="PTHR42673">
    <property type="entry name" value="MALEYLACETOACETATE ISOMERASE"/>
    <property type="match status" value="1"/>
</dbReference>
<sequence length="202" mass="23081">MKLIGMLDSPYVRRVAISLELYGVKFEHFPLSVFRHVEAFREINPVVKAPTLELDNGQRLMDSTLMISFFETLATAEHKLLPQGAEALAESLNILGLSLAASEKAVQHVYEHNLRPEEKQHQPWIDRVTQQLIAACQGWETALKNRKHGSEKIDQVGVTSAVVWSFIQSMIPQVFEGYDFPHIQSLTDKMENQPAFQKYPWH</sequence>
<evidence type="ECO:0000313" key="3">
    <source>
        <dbReference type="Proteomes" id="UP000192536"/>
    </source>
</evidence>
<reference evidence="2 3" key="1">
    <citation type="journal article" date="2017" name="Int. J. Syst. Evol. Microbiol.">
        <title>Rouxiella badensis sp. nov. and Rouxiella silvae sp. nov. isolated from peat bog soil in Germany and emendation of the genus description.</title>
        <authorList>
            <person name="Le Fleche-Mateos A."/>
            <person name="Kugler J.H."/>
            <person name="Hansen S.H."/>
            <person name="Syldatk C."/>
            <person name="Hausmann R."/>
            <person name="Lomprez F."/>
            <person name="Vandenbogaert M."/>
            <person name="Manuguerra J.C."/>
            <person name="Grimont P.A."/>
        </authorList>
    </citation>
    <scope>NUCLEOTIDE SEQUENCE [LARGE SCALE GENOMIC DNA]</scope>
    <source>
        <strain evidence="2 3">DSM 100043</strain>
    </source>
</reference>
<dbReference type="Gene3D" id="1.20.1050.10">
    <property type="match status" value="1"/>
</dbReference>
<keyword evidence="2" id="KW-0808">Transferase</keyword>
<dbReference type="GO" id="GO:0006749">
    <property type="term" value="P:glutathione metabolic process"/>
    <property type="evidence" value="ECO:0007669"/>
    <property type="project" value="TreeGrafter"/>
</dbReference>
<gene>
    <name evidence="2" type="ORF">BS640_09875</name>
</gene>
<dbReference type="SUPFAM" id="SSF52833">
    <property type="entry name" value="Thioredoxin-like"/>
    <property type="match status" value="1"/>
</dbReference>
<comment type="caution">
    <text evidence="2">The sequence shown here is derived from an EMBL/GenBank/DDBJ whole genome shotgun (WGS) entry which is preliminary data.</text>
</comment>
<dbReference type="InterPro" id="IPR036249">
    <property type="entry name" value="Thioredoxin-like_sf"/>
</dbReference>
<dbReference type="Proteomes" id="UP000192536">
    <property type="component" value="Unassembled WGS sequence"/>
</dbReference>
<feature type="domain" description="GST N-terminal" evidence="1">
    <location>
        <begin position="1"/>
        <end position="87"/>
    </location>
</feature>
<accession>A0A1X0WG21</accession>
<dbReference type="SUPFAM" id="SSF47616">
    <property type="entry name" value="GST C-terminal domain-like"/>
    <property type="match status" value="1"/>
</dbReference>
<dbReference type="GO" id="GO:0004364">
    <property type="term" value="F:glutathione transferase activity"/>
    <property type="evidence" value="ECO:0007669"/>
    <property type="project" value="TreeGrafter"/>
</dbReference>
<protein>
    <submittedName>
        <fullName evidence="2">Glutathione S-transferase</fullName>
    </submittedName>
</protein>
<name>A0A1X0WG21_9GAMM</name>
<dbReference type="InterPro" id="IPR036282">
    <property type="entry name" value="Glutathione-S-Trfase_C_sf"/>
</dbReference>
<dbReference type="InterPro" id="IPR004045">
    <property type="entry name" value="Glutathione_S-Trfase_N"/>
</dbReference>
<dbReference type="PANTHER" id="PTHR42673:SF21">
    <property type="entry name" value="GLUTATHIONE S-TRANSFERASE YFCF"/>
    <property type="match status" value="1"/>
</dbReference>
<dbReference type="Pfam" id="PF13417">
    <property type="entry name" value="GST_N_3"/>
    <property type="match status" value="1"/>
</dbReference>
<dbReference type="RefSeq" id="WP_017490173.1">
    <property type="nucleotide sequence ID" value="NZ_CP049603.1"/>
</dbReference>